<reference evidence="3" key="1">
    <citation type="submission" date="2013-02" db="EMBL/GenBank/DDBJ databases">
        <authorList>
            <person name="Hughes D."/>
        </authorList>
    </citation>
    <scope>NUCLEOTIDE SEQUENCE</scope>
    <source>
        <strain>Durham</strain>
        <strain evidence="3">NC isolate 2 -- Noor lab</strain>
    </source>
</reference>
<proteinExistence type="predicted"/>
<accession>T1GQH3</accession>
<dbReference type="EnsemblMetazoa" id="MESCA005880-RA">
    <property type="protein sequence ID" value="MESCA005880-PA"/>
    <property type="gene ID" value="MESCA005880"/>
</dbReference>
<feature type="region of interest" description="Disordered" evidence="1">
    <location>
        <begin position="64"/>
        <end position="91"/>
    </location>
</feature>
<feature type="compositionally biased region" description="Polar residues" evidence="1">
    <location>
        <begin position="64"/>
        <end position="74"/>
    </location>
</feature>
<feature type="compositionally biased region" description="Low complexity" evidence="1">
    <location>
        <begin position="75"/>
        <end position="88"/>
    </location>
</feature>
<organism evidence="2 3">
    <name type="scientific">Megaselia scalaris</name>
    <name type="common">Humpbacked fly</name>
    <name type="synonym">Phora scalaris</name>
    <dbReference type="NCBI Taxonomy" id="36166"/>
    <lineage>
        <taxon>Eukaryota</taxon>
        <taxon>Metazoa</taxon>
        <taxon>Ecdysozoa</taxon>
        <taxon>Arthropoda</taxon>
        <taxon>Hexapoda</taxon>
        <taxon>Insecta</taxon>
        <taxon>Pterygota</taxon>
        <taxon>Neoptera</taxon>
        <taxon>Endopterygota</taxon>
        <taxon>Diptera</taxon>
        <taxon>Brachycera</taxon>
        <taxon>Muscomorpha</taxon>
        <taxon>Platypezoidea</taxon>
        <taxon>Phoridae</taxon>
        <taxon>Megaseliini</taxon>
        <taxon>Megaselia</taxon>
    </lineage>
</organism>
<reference evidence="2" key="2">
    <citation type="submission" date="2015-06" db="UniProtKB">
        <authorList>
            <consortium name="EnsemblMetazoa"/>
        </authorList>
    </citation>
    <scope>IDENTIFICATION</scope>
</reference>
<sequence>MEMEDKKTQLTNTQTFKILDISALQASNGSEIQNALENQSTNHTNVQSIPTIQITKEQFPQLFNQTFQSPNPTASQSQSINSSTSSSSHKLNDEYDAIGLNVAVKLRSMNPHQRIIAEKLIGDVLFNGQLNTLSITSHLTQ</sequence>
<dbReference type="STRING" id="36166.T1GQH3"/>
<evidence type="ECO:0000313" key="2">
    <source>
        <dbReference type="EnsemblMetazoa" id="MESCA005880-PA"/>
    </source>
</evidence>
<dbReference type="EMBL" id="CAQQ02165377">
    <property type="status" value="NOT_ANNOTATED_CDS"/>
    <property type="molecule type" value="Genomic_DNA"/>
</dbReference>
<dbReference type="Proteomes" id="UP000015102">
    <property type="component" value="Unassembled WGS sequence"/>
</dbReference>
<dbReference type="HOGENOM" id="CLU_1827528_0_0_1"/>
<evidence type="ECO:0008006" key="4">
    <source>
        <dbReference type="Google" id="ProtNLM"/>
    </source>
</evidence>
<keyword evidence="3" id="KW-1185">Reference proteome</keyword>
<name>T1GQH3_MEGSC</name>
<evidence type="ECO:0000313" key="3">
    <source>
        <dbReference type="Proteomes" id="UP000015102"/>
    </source>
</evidence>
<evidence type="ECO:0000256" key="1">
    <source>
        <dbReference type="SAM" id="MobiDB-lite"/>
    </source>
</evidence>
<protein>
    <recommendedName>
        <fullName evidence="4">BESS domain-containing protein</fullName>
    </recommendedName>
</protein>
<dbReference type="AlphaFoldDB" id="T1GQH3"/>